<comment type="caution">
    <text evidence="2">The sequence shown here is derived from an EMBL/GenBank/DDBJ whole genome shotgun (WGS) entry which is preliminary data.</text>
</comment>
<organism evidence="2 3">
    <name type="scientific">Dendrobium nobile</name>
    <name type="common">Orchid</name>
    <dbReference type="NCBI Taxonomy" id="94219"/>
    <lineage>
        <taxon>Eukaryota</taxon>
        <taxon>Viridiplantae</taxon>
        <taxon>Streptophyta</taxon>
        <taxon>Embryophyta</taxon>
        <taxon>Tracheophyta</taxon>
        <taxon>Spermatophyta</taxon>
        <taxon>Magnoliopsida</taxon>
        <taxon>Liliopsida</taxon>
        <taxon>Asparagales</taxon>
        <taxon>Orchidaceae</taxon>
        <taxon>Epidendroideae</taxon>
        <taxon>Malaxideae</taxon>
        <taxon>Dendrobiinae</taxon>
        <taxon>Dendrobium</taxon>
    </lineage>
</organism>
<gene>
    <name evidence="2" type="ORF">KFK09_023135</name>
</gene>
<proteinExistence type="predicted"/>
<dbReference type="InterPro" id="IPR040256">
    <property type="entry name" value="At4g02000-like"/>
</dbReference>
<dbReference type="InterPro" id="IPR025558">
    <property type="entry name" value="DUF4283"/>
</dbReference>
<sequence length="206" mass="23859">MAVNRLNDLGFLDGKQKSRYFKEALSGALSSPEFPDLKISTCHDLLSLWIFDVEMLALAAPFEFALVEKFICRRPPVDTIRKFFFQLKLIGHFSVTLLKSKNILIKLLNDLDYCRVFSHRSYFVNNCYFNIFKWTLHFDITIESPTIPIWVSFPNLQSHLFSPRILHGHGSLFDHPLRIDNATSNGLRPSVSHILVELDVTKRYPD</sequence>
<dbReference type="PANTHER" id="PTHR31286:SF179">
    <property type="entry name" value="RNASE H TYPE-1 DOMAIN-CONTAINING PROTEIN"/>
    <property type="match status" value="1"/>
</dbReference>
<dbReference type="Pfam" id="PF14111">
    <property type="entry name" value="DUF4283"/>
    <property type="match status" value="1"/>
</dbReference>
<dbReference type="AlphaFoldDB" id="A0A8T3ALG6"/>
<feature type="domain" description="DUF4283" evidence="1">
    <location>
        <begin position="62"/>
        <end position="141"/>
    </location>
</feature>
<evidence type="ECO:0000259" key="1">
    <source>
        <dbReference type="Pfam" id="PF14111"/>
    </source>
</evidence>
<evidence type="ECO:0000313" key="3">
    <source>
        <dbReference type="Proteomes" id="UP000829196"/>
    </source>
</evidence>
<accession>A0A8T3ALG6</accession>
<dbReference type="PANTHER" id="PTHR31286">
    <property type="entry name" value="GLYCINE-RICH CELL WALL STRUCTURAL PROTEIN 1.8-LIKE"/>
    <property type="match status" value="1"/>
</dbReference>
<protein>
    <recommendedName>
        <fullName evidence="1">DUF4283 domain-containing protein</fullName>
    </recommendedName>
</protein>
<reference evidence="2" key="1">
    <citation type="journal article" date="2022" name="Front. Genet.">
        <title>Chromosome-Scale Assembly of the Dendrobium nobile Genome Provides Insights Into the Molecular Mechanism of the Biosynthesis of the Medicinal Active Ingredient of Dendrobium.</title>
        <authorList>
            <person name="Xu Q."/>
            <person name="Niu S.-C."/>
            <person name="Li K.-L."/>
            <person name="Zheng P.-J."/>
            <person name="Zhang X.-J."/>
            <person name="Jia Y."/>
            <person name="Liu Y."/>
            <person name="Niu Y.-X."/>
            <person name="Yu L.-H."/>
            <person name="Chen D.-F."/>
            <person name="Zhang G.-Q."/>
        </authorList>
    </citation>
    <scope>NUCLEOTIDE SEQUENCE</scope>
    <source>
        <tissue evidence="2">Leaf</tissue>
    </source>
</reference>
<evidence type="ECO:0000313" key="2">
    <source>
        <dbReference type="EMBL" id="KAI0496811.1"/>
    </source>
</evidence>
<name>A0A8T3ALG6_DENNO</name>
<dbReference type="EMBL" id="JAGYWB010000016">
    <property type="protein sequence ID" value="KAI0496811.1"/>
    <property type="molecule type" value="Genomic_DNA"/>
</dbReference>
<keyword evidence="3" id="KW-1185">Reference proteome</keyword>
<dbReference type="Proteomes" id="UP000829196">
    <property type="component" value="Unassembled WGS sequence"/>
</dbReference>